<dbReference type="GO" id="GO:0009089">
    <property type="term" value="P:lysine biosynthetic process via diaminopimelate"/>
    <property type="evidence" value="ECO:0007669"/>
    <property type="project" value="UniProtKB-UniRule"/>
</dbReference>
<feature type="binding site" evidence="5">
    <location>
        <begin position="281"/>
        <end position="284"/>
    </location>
    <ligand>
        <name>pyridoxal 5'-phosphate</name>
        <dbReference type="ChEBI" id="CHEBI:597326"/>
    </ligand>
</feature>
<evidence type="ECO:0000259" key="10">
    <source>
        <dbReference type="Pfam" id="PF02784"/>
    </source>
</evidence>
<dbReference type="CDD" id="cd06828">
    <property type="entry name" value="PLPDE_III_DapDC"/>
    <property type="match status" value="1"/>
</dbReference>
<dbReference type="InterPro" id="IPR009006">
    <property type="entry name" value="Ala_racemase/Decarboxylase_C"/>
</dbReference>
<dbReference type="STRING" id="880074.BARVI_01300"/>
<evidence type="ECO:0000256" key="8">
    <source>
        <dbReference type="RuleBase" id="RU003738"/>
    </source>
</evidence>
<dbReference type="PROSITE" id="PS00878">
    <property type="entry name" value="ODR_DC_2_1"/>
    <property type="match status" value="1"/>
</dbReference>
<comment type="similarity">
    <text evidence="5">Belongs to the Orn/Lys/Arg decarboxylase class-II family. LysA subfamily.</text>
</comment>
<dbReference type="InterPro" id="IPR000183">
    <property type="entry name" value="Orn/DAP/Arg_de-COase"/>
</dbReference>
<keyword evidence="5 8" id="KW-0457">Lysine biosynthesis</keyword>
<evidence type="ECO:0000313" key="11">
    <source>
        <dbReference type="EMBL" id="AHF11706.1"/>
    </source>
</evidence>
<feature type="domain" description="Orn/DAP/Arg decarboxylase 2 N-terminal" evidence="10">
    <location>
        <begin position="56"/>
        <end position="287"/>
    </location>
</feature>
<dbReference type="EC" id="4.1.1.20" evidence="5 6"/>
<evidence type="ECO:0000313" key="12">
    <source>
        <dbReference type="Proteomes" id="UP000018901"/>
    </source>
</evidence>
<dbReference type="InterPro" id="IPR002986">
    <property type="entry name" value="DAP_deCOOHase_LysA"/>
</dbReference>
<dbReference type="InterPro" id="IPR022643">
    <property type="entry name" value="De-COase2_C"/>
</dbReference>
<sequence>MQNKFYMTLYFYISILYKYMFPISHFNQVKTPFYYYDKTLLNHTLSTLTRLAEDRNFVVHYAIKANANPGILKIIAAAGVGADCVSGGEIKAALAAGFPAKKIVFAGVGKADWEIEYALENKIFCFNVESAEELAVIEELARKKETIASVALRLNPNIDAHTHEYITTGLNENKFGIPLEMLDGVLAQMQNYTHVQLVGFHFHIGSQILNMESFRLLCERINRLQDDLARRNIQVKHINVGGGLGVDYDNPDKNPIPDFESYFNVFRDNLDLRGGQQLHCELGRAVVCQCGSLITRVLYVKKSLKKQFVIVDAGMTDLIRPALYQAHHYIENITSDMAEQQYDVVGPICESSDCFGKNVTLNATERGDLIAIRSAGAYGEIMASQYNCRPLPGSLIE</sequence>
<accession>W0ERI5</accession>
<feature type="binding site" evidence="5">
    <location>
        <position position="320"/>
    </location>
    <ligand>
        <name>substrate</name>
    </ligand>
</feature>
<feature type="binding site" evidence="5">
    <location>
        <position position="243"/>
    </location>
    <ligand>
        <name>pyridoxal 5'-phosphate</name>
        <dbReference type="ChEBI" id="CHEBI:597326"/>
    </ligand>
</feature>
<feature type="binding site" evidence="5">
    <location>
        <position position="324"/>
    </location>
    <ligand>
        <name>substrate</name>
    </ligand>
</feature>
<dbReference type="GO" id="GO:0030170">
    <property type="term" value="F:pyridoxal phosphate binding"/>
    <property type="evidence" value="ECO:0007669"/>
    <property type="project" value="UniProtKB-UniRule"/>
</dbReference>
<evidence type="ECO:0000256" key="4">
    <source>
        <dbReference type="ARBA" id="ARBA00023239"/>
    </source>
</evidence>
<feature type="binding site" evidence="5">
    <location>
        <position position="378"/>
    </location>
    <ligand>
        <name>substrate</name>
    </ligand>
</feature>
<evidence type="ECO:0000256" key="1">
    <source>
        <dbReference type="ARBA" id="ARBA00001933"/>
    </source>
</evidence>
<organism evidence="11 12">
    <name type="scientific">Barnesiella viscericola DSM 18177</name>
    <dbReference type="NCBI Taxonomy" id="880074"/>
    <lineage>
        <taxon>Bacteria</taxon>
        <taxon>Pseudomonadati</taxon>
        <taxon>Bacteroidota</taxon>
        <taxon>Bacteroidia</taxon>
        <taxon>Bacteroidales</taxon>
        <taxon>Barnesiellaceae</taxon>
        <taxon>Barnesiella</taxon>
    </lineage>
</organism>
<feature type="binding site" evidence="5">
    <location>
        <position position="350"/>
    </location>
    <ligand>
        <name>substrate</name>
    </ligand>
</feature>
<keyword evidence="4 5" id="KW-0456">Lyase</keyword>
<evidence type="ECO:0000256" key="2">
    <source>
        <dbReference type="ARBA" id="ARBA00022793"/>
    </source>
</evidence>
<dbReference type="KEGG" id="bvs:BARVI_01300"/>
<dbReference type="AlphaFoldDB" id="W0ERI5"/>
<dbReference type="HOGENOM" id="CLU_026444_0_0_10"/>
<dbReference type="Gene3D" id="2.40.37.10">
    <property type="entry name" value="Lyase, Ornithine Decarboxylase, Chain A, domain 1"/>
    <property type="match status" value="1"/>
</dbReference>
<evidence type="ECO:0000259" key="9">
    <source>
        <dbReference type="Pfam" id="PF00278"/>
    </source>
</evidence>
<evidence type="ECO:0000256" key="5">
    <source>
        <dbReference type="HAMAP-Rule" id="MF_02120"/>
    </source>
</evidence>
<protein>
    <recommendedName>
        <fullName evidence="5 6">Diaminopimelate decarboxylase</fullName>
        <shortName evidence="5">DAP decarboxylase</shortName>
        <shortName evidence="5">DAPDC</shortName>
        <ecNumber evidence="5 6">4.1.1.20</ecNumber>
    </recommendedName>
</protein>
<reference evidence="11 12" key="1">
    <citation type="submission" date="2013-12" db="EMBL/GenBank/DDBJ databases">
        <authorList>
            <consortium name="DOE Joint Genome Institute"/>
            <person name="Eisen J."/>
            <person name="Huntemann M."/>
            <person name="Han J."/>
            <person name="Chen A."/>
            <person name="Kyrpides N."/>
            <person name="Mavromatis K."/>
            <person name="Markowitz V."/>
            <person name="Palaniappan K."/>
            <person name="Ivanova N."/>
            <person name="Schaumberg A."/>
            <person name="Pati A."/>
            <person name="Liolios K."/>
            <person name="Nordberg H.P."/>
            <person name="Cantor M.N."/>
            <person name="Hua S.X."/>
            <person name="Woyke T."/>
        </authorList>
    </citation>
    <scope>NUCLEOTIDE SEQUENCE [LARGE SCALE GENOMIC DNA]</scope>
    <source>
        <strain evidence="12">DSM 18177</strain>
    </source>
</reference>
<feature type="binding site" evidence="5">
    <location>
        <position position="284"/>
    </location>
    <ligand>
        <name>substrate</name>
    </ligand>
</feature>
<dbReference type="GO" id="GO:0008836">
    <property type="term" value="F:diaminopimelate decarboxylase activity"/>
    <property type="evidence" value="ECO:0007669"/>
    <property type="project" value="UniProtKB-UniRule"/>
</dbReference>
<dbReference type="eggNOG" id="COG0019">
    <property type="taxonomic scope" value="Bacteria"/>
</dbReference>
<dbReference type="PANTHER" id="PTHR43727:SF2">
    <property type="entry name" value="GROUP IV DECARBOXYLASE"/>
    <property type="match status" value="1"/>
</dbReference>
<dbReference type="Pfam" id="PF02784">
    <property type="entry name" value="Orn_Arg_deC_N"/>
    <property type="match status" value="1"/>
</dbReference>
<comment type="cofactor">
    <cofactor evidence="1 5 7 8">
        <name>pyridoxal 5'-phosphate</name>
        <dbReference type="ChEBI" id="CHEBI:597326"/>
    </cofactor>
</comment>
<dbReference type="Gene3D" id="3.20.20.10">
    <property type="entry name" value="Alanine racemase"/>
    <property type="match status" value="1"/>
</dbReference>
<dbReference type="Pfam" id="PF00278">
    <property type="entry name" value="Orn_DAP_Arg_deC"/>
    <property type="match status" value="1"/>
</dbReference>
<feature type="binding site" evidence="5">
    <location>
        <position position="378"/>
    </location>
    <ligand>
        <name>pyridoxal 5'-phosphate</name>
        <dbReference type="ChEBI" id="CHEBI:597326"/>
    </ligand>
</feature>
<dbReference type="SUPFAM" id="SSF50621">
    <property type="entry name" value="Alanine racemase C-terminal domain-like"/>
    <property type="match status" value="1"/>
</dbReference>
<feature type="domain" description="Orn/DAP/Arg decarboxylase 2 C-terminal" evidence="9">
    <location>
        <begin position="33"/>
        <end position="376"/>
    </location>
</feature>
<name>W0ERI5_9BACT</name>
<evidence type="ECO:0000256" key="3">
    <source>
        <dbReference type="ARBA" id="ARBA00022898"/>
    </source>
</evidence>
<comment type="subunit">
    <text evidence="5">Homodimer.</text>
</comment>
<dbReference type="InterPro" id="IPR029066">
    <property type="entry name" value="PLP-binding_barrel"/>
</dbReference>
<dbReference type="PRINTS" id="PR01181">
    <property type="entry name" value="DAPDCRBXLASE"/>
</dbReference>
<comment type="catalytic activity">
    <reaction evidence="5 8">
        <text>meso-2,6-diaminopimelate + H(+) = L-lysine + CO2</text>
        <dbReference type="Rhea" id="RHEA:15101"/>
        <dbReference type="ChEBI" id="CHEBI:15378"/>
        <dbReference type="ChEBI" id="CHEBI:16526"/>
        <dbReference type="ChEBI" id="CHEBI:32551"/>
        <dbReference type="ChEBI" id="CHEBI:57791"/>
        <dbReference type="EC" id="4.1.1.20"/>
    </reaction>
</comment>
<dbReference type="PATRIC" id="fig|880074.11.peg.268"/>
<dbReference type="HAMAP" id="MF_02120">
    <property type="entry name" value="LysA"/>
    <property type="match status" value="1"/>
</dbReference>
<proteinExistence type="inferred from homology"/>
<keyword evidence="5" id="KW-0028">Amino-acid biosynthesis</keyword>
<comment type="pathway">
    <text evidence="5 8">Amino-acid biosynthesis; L-lysine biosynthesis via DAP pathway; L-lysine from DL-2,6-diaminopimelate: step 1/1.</text>
</comment>
<keyword evidence="12" id="KW-1185">Reference proteome</keyword>
<comment type="function">
    <text evidence="5">Specifically catalyzes the decarboxylation of meso-diaminopimelate (meso-DAP) to L-lysine.</text>
</comment>
<dbReference type="PRINTS" id="PR01179">
    <property type="entry name" value="ODADCRBXLASE"/>
</dbReference>
<dbReference type="UniPathway" id="UPA00034">
    <property type="reaction ID" value="UER00027"/>
</dbReference>
<gene>
    <name evidence="5" type="primary">lysA</name>
    <name evidence="11" type="ORF">BARVI_01300</name>
</gene>
<dbReference type="InterPro" id="IPR022653">
    <property type="entry name" value="De-COase2_pyr-phos_BS"/>
</dbReference>
<feature type="modified residue" description="N6-(pyridoxal phosphate)lysine" evidence="5 7">
    <location>
        <position position="64"/>
    </location>
</feature>
<feature type="active site" description="Proton donor" evidence="7">
    <location>
        <position position="349"/>
    </location>
</feature>
<dbReference type="PANTHER" id="PTHR43727">
    <property type="entry name" value="DIAMINOPIMELATE DECARBOXYLASE"/>
    <property type="match status" value="1"/>
</dbReference>
<evidence type="ECO:0000256" key="6">
    <source>
        <dbReference type="NCBIfam" id="TIGR01048"/>
    </source>
</evidence>
<dbReference type="FunFam" id="3.20.20.10:FF:000003">
    <property type="entry name" value="Diaminopimelate decarboxylase"/>
    <property type="match status" value="1"/>
</dbReference>
<keyword evidence="2 5" id="KW-0210">Decarboxylase</keyword>
<dbReference type="NCBIfam" id="TIGR01048">
    <property type="entry name" value="lysA"/>
    <property type="match status" value="1"/>
</dbReference>
<evidence type="ECO:0000256" key="7">
    <source>
        <dbReference type="PIRSR" id="PIRSR600183-50"/>
    </source>
</evidence>
<dbReference type="Proteomes" id="UP000018901">
    <property type="component" value="Chromosome"/>
</dbReference>
<dbReference type="SUPFAM" id="SSF51419">
    <property type="entry name" value="PLP-binding barrel"/>
    <property type="match status" value="1"/>
</dbReference>
<dbReference type="InterPro" id="IPR022644">
    <property type="entry name" value="De-COase2_N"/>
</dbReference>
<dbReference type="EMBL" id="CP007034">
    <property type="protein sequence ID" value="AHF11706.1"/>
    <property type="molecule type" value="Genomic_DNA"/>
</dbReference>
<keyword evidence="3 5" id="KW-0663">Pyridoxal phosphate</keyword>